<reference evidence="1 2" key="1">
    <citation type="journal article" date="2013" name="BMC Genomics">
        <title>The genome and transcriptome of the pine saprophyte Ophiostoma piceae, and a comparison with the bark beetle-associated pine pathogen Grosmannia clavigera.</title>
        <authorList>
            <person name="Haridas S."/>
            <person name="Wang Y."/>
            <person name="Lim L."/>
            <person name="Massoumi Alamouti S."/>
            <person name="Jackman S."/>
            <person name="Docking R."/>
            <person name="Robertson G."/>
            <person name="Birol I."/>
            <person name="Bohlmann J."/>
            <person name="Breuil C."/>
        </authorList>
    </citation>
    <scope>NUCLEOTIDE SEQUENCE [LARGE SCALE GENOMIC DNA]</scope>
    <source>
        <strain evidence="1 2">UAMH 11346</strain>
    </source>
</reference>
<dbReference type="OMA" id="NSFTHFT"/>
<dbReference type="Proteomes" id="UP000016923">
    <property type="component" value="Unassembled WGS sequence"/>
</dbReference>
<dbReference type="AlphaFoldDB" id="S3C225"/>
<protein>
    <submittedName>
        <fullName evidence="1">Uncharacterized protein</fullName>
    </submittedName>
</protein>
<dbReference type="EMBL" id="KE148152">
    <property type="protein sequence ID" value="EPE06797.1"/>
    <property type="molecule type" value="Genomic_DNA"/>
</dbReference>
<dbReference type="VEuPathDB" id="FungiDB:F503_03224"/>
<gene>
    <name evidence="1" type="ORF">F503_03224</name>
</gene>
<dbReference type="OrthoDB" id="2544694at2759"/>
<sequence>MTFASLTPAFTARIPIHPPNAVGSAKGGLNHVALISLAEGNGGSFTSDPAYPIQISAKILHGADYIRPDVDGKHLRLKVNSILQQGDALLHYEYTGTIEVTPAIGKVLSGAPDAATTPFGNVFTHVTFESGHALFAPLEFKTFVGSGRFVVEAGKPVIVEYLISEVTA</sequence>
<evidence type="ECO:0000313" key="1">
    <source>
        <dbReference type="EMBL" id="EPE06797.1"/>
    </source>
</evidence>
<dbReference type="HOGENOM" id="CLU_096872_1_0_1"/>
<name>S3C225_OPHP1</name>
<evidence type="ECO:0000313" key="2">
    <source>
        <dbReference type="Proteomes" id="UP000016923"/>
    </source>
</evidence>
<keyword evidence="2" id="KW-1185">Reference proteome</keyword>
<accession>S3C225</accession>
<organism evidence="1 2">
    <name type="scientific">Ophiostoma piceae (strain UAMH 11346)</name>
    <name type="common">Sap stain fungus</name>
    <dbReference type="NCBI Taxonomy" id="1262450"/>
    <lineage>
        <taxon>Eukaryota</taxon>
        <taxon>Fungi</taxon>
        <taxon>Dikarya</taxon>
        <taxon>Ascomycota</taxon>
        <taxon>Pezizomycotina</taxon>
        <taxon>Sordariomycetes</taxon>
        <taxon>Sordariomycetidae</taxon>
        <taxon>Ophiostomatales</taxon>
        <taxon>Ophiostomataceae</taxon>
        <taxon>Ophiostoma</taxon>
    </lineage>
</organism>
<dbReference type="Gene3D" id="2.40.160.20">
    <property type="match status" value="1"/>
</dbReference>
<proteinExistence type="predicted"/>
<dbReference type="eggNOG" id="ENOG502S915">
    <property type="taxonomic scope" value="Eukaryota"/>
</dbReference>
<dbReference type="Pfam" id="PF11578">
    <property type="entry name" value="DUF3237"/>
    <property type="match status" value="1"/>
</dbReference>